<dbReference type="Pfam" id="PF00155">
    <property type="entry name" value="Aminotran_1_2"/>
    <property type="match status" value="1"/>
</dbReference>
<dbReference type="PANTHER" id="PTHR43643:SF3">
    <property type="entry name" value="HISTIDINOL-PHOSPHATE AMINOTRANSFERASE"/>
    <property type="match status" value="1"/>
</dbReference>
<sequence>MSSHVSPSEGVSADHGQEILPRPAVGLLPKYTAGKPPRVLEGLTSYKLSSNEVALGPLPQVREAVAGFDGFNRYPDPLVTQLRERIAQAFGVPAEDVVTGAGSLGALIQIIGAFAGQNPDGSQDEVLYAWRSFEAYPICVGLAGARSVQIPLLPDGRHDLDAMAAAITDSTKVILLCTPNNPTGPVLRTQETHDFLAKVPSNVLVVIDEAYVEFVRDPDAVKGLEFLERYPNVVVLRTFSKAHGLAGLRVGYSVSHPEVTQYLRLSATPFAVSQVAERAAIASLDHLPEVLERVDGVVAERERVVAALEAQGWEIPQAQGNFVWLPLGEETARFAELAGTHGLSVRAFAPEGVRVSIGEPEANTRFIELCEEFRRA</sequence>
<dbReference type="HAMAP" id="MF_01023">
    <property type="entry name" value="HisC_aminotrans_2"/>
    <property type="match status" value="1"/>
</dbReference>
<accession>A0A1H4K7D9</accession>
<dbReference type="STRING" id="156980.SAMN04489745_0537"/>
<dbReference type="InterPro" id="IPR004839">
    <property type="entry name" value="Aminotransferase_I/II_large"/>
</dbReference>
<dbReference type="EC" id="2.6.1.57" evidence="6"/>
<evidence type="ECO:0000256" key="4">
    <source>
        <dbReference type="ARBA" id="ARBA00022679"/>
    </source>
</evidence>
<comment type="subunit">
    <text evidence="2 6">Homodimer.</text>
</comment>
<dbReference type="GO" id="GO:0000105">
    <property type="term" value="P:L-histidine biosynthetic process"/>
    <property type="evidence" value="ECO:0007669"/>
    <property type="project" value="InterPro"/>
</dbReference>
<dbReference type="EMBL" id="FNSN01000003">
    <property type="protein sequence ID" value="SEB54450.1"/>
    <property type="molecule type" value="Genomic_DNA"/>
</dbReference>
<keyword evidence="3 6" id="KW-0032">Aminotransferase</keyword>
<protein>
    <recommendedName>
        <fullName evidence="6">Aromatic amino acid aminotransferase</fullName>
        <shortName evidence="6">ArAT</shortName>
        <ecNumber evidence="6">2.6.1.57</ecNumber>
    </recommendedName>
</protein>
<evidence type="ECO:0000256" key="6">
    <source>
        <dbReference type="HAMAP-Rule" id="MF_01513"/>
    </source>
</evidence>
<keyword evidence="9" id="KW-1185">Reference proteome</keyword>
<dbReference type="InterPro" id="IPR015424">
    <property type="entry name" value="PyrdxlP-dep_Trfase"/>
</dbReference>
<evidence type="ECO:0000313" key="9">
    <source>
        <dbReference type="Proteomes" id="UP000182652"/>
    </source>
</evidence>
<name>A0A1H4K7D9_9MICC</name>
<evidence type="ECO:0000313" key="8">
    <source>
        <dbReference type="EMBL" id="SEB54450.1"/>
    </source>
</evidence>
<keyword evidence="5 6" id="KW-0663">Pyridoxal phosphate</keyword>
<keyword evidence="4 6" id="KW-0808">Transferase</keyword>
<dbReference type="InterPro" id="IPR005861">
    <property type="entry name" value="HisP_aminotrans"/>
</dbReference>
<dbReference type="CDD" id="cd00609">
    <property type="entry name" value="AAT_like"/>
    <property type="match status" value="1"/>
</dbReference>
<dbReference type="Gene3D" id="3.90.1150.10">
    <property type="entry name" value="Aspartate Aminotransferase, domain 1"/>
    <property type="match status" value="1"/>
</dbReference>
<feature type="modified residue" description="N6-(pyridoxal phosphate)lysine" evidence="6">
    <location>
        <position position="241"/>
    </location>
</feature>
<evidence type="ECO:0000259" key="7">
    <source>
        <dbReference type="Pfam" id="PF00155"/>
    </source>
</evidence>
<proteinExistence type="inferred from homology"/>
<gene>
    <name evidence="6" type="primary">pat</name>
    <name evidence="8" type="ORF">SAMN04489745_0537</name>
</gene>
<reference evidence="8 9" key="1">
    <citation type="submission" date="2016-10" db="EMBL/GenBank/DDBJ databases">
        <authorList>
            <person name="de Groot N.N."/>
        </authorList>
    </citation>
    <scope>NUCLEOTIDE SEQUENCE [LARGE SCALE GENOMIC DNA]</scope>
    <source>
        <strain evidence="8 9">DSM 10495</strain>
    </source>
</reference>
<dbReference type="HAMAP" id="MF_01513">
    <property type="entry name" value="Phe_aminotrans_2"/>
    <property type="match status" value="1"/>
</dbReference>
<feature type="domain" description="Aminotransferase class I/classII large" evidence="7">
    <location>
        <begin position="47"/>
        <end position="368"/>
    </location>
</feature>
<dbReference type="InterPro" id="IPR050106">
    <property type="entry name" value="HistidinolP_aminotransfase"/>
</dbReference>
<dbReference type="GO" id="GO:0004400">
    <property type="term" value="F:histidinol-phosphate transaminase activity"/>
    <property type="evidence" value="ECO:0007669"/>
    <property type="project" value="InterPro"/>
</dbReference>
<evidence type="ECO:0000256" key="1">
    <source>
        <dbReference type="ARBA" id="ARBA00001933"/>
    </source>
</evidence>
<dbReference type="InterPro" id="IPR015421">
    <property type="entry name" value="PyrdxlP-dep_Trfase_major"/>
</dbReference>
<dbReference type="RefSeq" id="WP_066213688.1">
    <property type="nucleotide sequence ID" value="NZ_FNSN01000003.1"/>
</dbReference>
<dbReference type="Proteomes" id="UP000182652">
    <property type="component" value="Unassembled WGS sequence"/>
</dbReference>
<comment type="cofactor">
    <cofactor evidence="1 6">
        <name>pyridoxal 5'-phosphate</name>
        <dbReference type="ChEBI" id="CHEBI:597326"/>
    </cofactor>
</comment>
<dbReference type="AlphaFoldDB" id="A0A1H4K7D9"/>
<comment type="similarity">
    <text evidence="6">Belongs to the class-II pyridoxal-phosphate-dependent aminotransferase family.</text>
</comment>
<dbReference type="GO" id="GO:0030170">
    <property type="term" value="F:pyridoxal phosphate binding"/>
    <property type="evidence" value="ECO:0007669"/>
    <property type="project" value="UniProtKB-UniRule"/>
</dbReference>
<dbReference type="InterPro" id="IPR024892">
    <property type="entry name" value="ArAT"/>
</dbReference>
<comment type="catalytic activity">
    <reaction evidence="6">
        <text>an aromatic L-alpha-amino acid + 2-oxoglutarate = an aromatic oxo-acid + L-glutamate</text>
        <dbReference type="Rhea" id="RHEA:17533"/>
        <dbReference type="ChEBI" id="CHEBI:16810"/>
        <dbReference type="ChEBI" id="CHEBI:29985"/>
        <dbReference type="ChEBI" id="CHEBI:73309"/>
        <dbReference type="ChEBI" id="CHEBI:84824"/>
        <dbReference type="EC" id="2.6.1.57"/>
    </reaction>
</comment>
<dbReference type="NCBIfam" id="NF002878">
    <property type="entry name" value="PRK03321.1"/>
    <property type="match status" value="1"/>
</dbReference>
<dbReference type="InterPro" id="IPR015422">
    <property type="entry name" value="PyrdxlP-dep_Trfase_small"/>
</dbReference>
<evidence type="ECO:0000256" key="2">
    <source>
        <dbReference type="ARBA" id="ARBA00011738"/>
    </source>
</evidence>
<dbReference type="PANTHER" id="PTHR43643">
    <property type="entry name" value="HISTIDINOL-PHOSPHATE AMINOTRANSFERASE 2"/>
    <property type="match status" value="1"/>
</dbReference>
<dbReference type="Gene3D" id="3.40.640.10">
    <property type="entry name" value="Type I PLP-dependent aspartate aminotransferase-like (Major domain)"/>
    <property type="match status" value="1"/>
</dbReference>
<evidence type="ECO:0000256" key="3">
    <source>
        <dbReference type="ARBA" id="ARBA00022576"/>
    </source>
</evidence>
<evidence type="ECO:0000256" key="5">
    <source>
        <dbReference type="ARBA" id="ARBA00022898"/>
    </source>
</evidence>
<organism evidence="8 9">
    <name type="scientific">Arthrobacter woluwensis</name>
    <dbReference type="NCBI Taxonomy" id="156980"/>
    <lineage>
        <taxon>Bacteria</taxon>
        <taxon>Bacillati</taxon>
        <taxon>Actinomycetota</taxon>
        <taxon>Actinomycetes</taxon>
        <taxon>Micrococcales</taxon>
        <taxon>Micrococcaceae</taxon>
        <taxon>Arthrobacter</taxon>
    </lineage>
</organism>
<dbReference type="SUPFAM" id="SSF53383">
    <property type="entry name" value="PLP-dependent transferases"/>
    <property type="match status" value="1"/>
</dbReference>
<comment type="function">
    <text evidence="6">Aminotransferase that catalyzes the conversion of aromatic amino acids and 2-oxoglutarate into corresponding aromatic oxo acids and L-glutamate.</text>
</comment>
<dbReference type="GO" id="GO:0008793">
    <property type="term" value="F:aromatic-amino-acid transaminase activity"/>
    <property type="evidence" value="ECO:0007669"/>
    <property type="project" value="UniProtKB-UniRule"/>
</dbReference>